<dbReference type="PANTHER" id="PTHR13479:SF40">
    <property type="entry name" value="SMALL RIBOSOMAL SUBUNIT PROTEIN BS18M"/>
    <property type="match status" value="1"/>
</dbReference>
<dbReference type="STRING" id="1561003.Ark11_1086"/>
<dbReference type="AlphaFoldDB" id="A0A0S4M3N1"/>
<feature type="region of interest" description="Disordered" evidence="7">
    <location>
        <begin position="1"/>
        <end position="29"/>
    </location>
</feature>
<dbReference type="RefSeq" id="WP_092343858.1">
    <property type="nucleotide sequence ID" value="NZ_LN906597.1"/>
</dbReference>
<evidence type="ECO:0000313" key="9">
    <source>
        <dbReference type="Proteomes" id="UP000198651"/>
    </source>
</evidence>
<dbReference type="NCBIfam" id="TIGR00165">
    <property type="entry name" value="S18"/>
    <property type="match status" value="1"/>
</dbReference>
<dbReference type="GO" id="GO:0003735">
    <property type="term" value="F:structural constituent of ribosome"/>
    <property type="evidence" value="ECO:0007669"/>
    <property type="project" value="InterPro"/>
</dbReference>
<evidence type="ECO:0000313" key="8">
    <source>
        <dbReference type="EMBL" id="CUT17899.1"/>
    </source>
</evidence>
<evidence type="ECO:0000256" key="1">
    <source>
        <dbReference type="ARBA" id="ARBA00005589"/>
    </source>
</evidence>
<keyword evidence="2 5" id="KW-0689">Ribosomal protein</keyword>
<dbReference type="OrthoDB" id="9812008at2"/>
<comment type="subunit">
    <text evidence="5">Part of the 30S ribosomal subunit. Forms a tight heterodimer with protein bS6.</text>
</comment>
<evidence type="ECO:0000256" key="5">
    <source>
        <dbReference type="HAMAP-Rule" id="MF_00270"/>
    </source>
</evidence>
<dbReference type="HAMAP" id="MF_00270">
    <property type="entry name" value="Ribosomal_bS18"/>
    <property type="match status" value="1"/>
</dbReference>
<name>A0A0S4M3N1_9BURK</name>
<dbReference type="InterPro" id="IPR036870">
    <property type="entry name" value="Ribosomal_bS18_sf"/>
</dbReference>
<feature type="compositionally biased region" description="Low complexity" evidence="7">
    <location>
        <begin position="7"/>
        <end position="20"/>
    </location>
</feature>
<keyword evidence="3 5" id="KW-0687">Ribonucleoprotein</keyword>
<organism evidence="8 9">
    <name type="scientific">Candidatus Ichthyocystis hellenicum</name>
    <dbReference type="NCBI Taxonomy" id="1561003"/>
    <lineage>
        <taxon>Bacteria</taxon>
        <taxon>Pseudomonadati</taxon>
        <taxon>Pseudomonadota</taxon>
        <taxon>Betaproteobacteria</taxon>
        <taxon>Burkholderiales</taxon>
        <taxon>Candidatus Ichthyocystis</taxon>
    </lineage>
</organism>
<proteinExistence type="inferred from homology"/>
<dbReference type="GO" id="GO:0070181">
    <property type="term" value="F:small ribosomal subunit rRNA binding"/>
    <property type="evidence" value="ECO:0007669"/>
    <property type="project" value="TreeGrafter"/>
</dbReference>
<evidence type="ECO:0000256" key="4">
    <source>
        <dbReference type="ARBA" id="ARBA00035141"/>
    </source>
</evidence>
<dbReference type="EMBL" id="LN906597">
    <property type="protein sequence ID" value="CUT17899.1"/>
    <property type="molecule type" value="Genomic_DNA"/>
</dbReference>
<evidence type="ECO:0000256" key="3">
    <source>
        <dbReference type="ARBA" id="ARBA00023274"/>
    </source>
</evidence>
<dbReference type="InterPro" id="IPR018275">
    <property type="entry name" value="Ribosomal_bS18_CS"/>
</dbReference>
<dbReference type="Gene3D" id="4.10.640.10">
    <property type="entry name" value="Ribosomal protein S18"/>
    <property type="match status" value="1"/>
</dbReference>
<dbReference type="InterPro" id="IPR001648">
    <property type="entry name" value="Ribosomal_bS18"/>
</dbReference>
<evidence type="ECO:0000256" key="7">
    <source>
        <dbReference type="SAM" id="MobiDB-lite"/>
    </source>
</evidence>
<dbReference type="PATRIC" id="fig|1561003.3.peg.1114"/>
<dbReference type="PRINTS" id="PR00974">
    <property type="entry name" value="RIBOSOMALS18"/>
</dbReference>
<accession>A0A0S4M3N1</accession>
<gene>
    <name evidence="5 8" type="primary">rpsR</name>
    <name evidence="8" type="ORF">Ark11_1086</name>
</gene>
<comment type="similarity">
    <text evidence="1 5 6">Belongs to the bacterial ribosomal protein bS18 family.</text>
</comment>
<dbReference type="Pfam" id="PF01084">
    <property type="entry name" value="Ribosomal_S18"/>
    <property type="match status" value="1"/>
</dbReference>
<keyword evidence="5" id="KW-0694">RNA-binding</keyword>
<evidence type="ECO:0000256" key="6">
    <source>
        <dbReference type="RuleBase" id="RU003910"/>
    </source>
</evidence>
<dbReference type="PROSITE" id="PS00057">
    <property type="entry name" value="RIBOSOMAL_S18"/>
    <property type="match status" value="1"/>
</dbReference>
<reference evidence="9" key="1">
    <citation type="submission" date="2015-11" db="EMBL/GenBank/DDBJ databases">
        <authorList>
            <person name="Seth-Smith H.M.B."/>
        </authorList>
    </citation>
    <scope>NUCLEOTIDE SEQUENCE [LARGE SCALE GENOMIC DNA]</scope>
    <source>
        <strain evidence="9">2013Ark11</strain>
    </source>
</reference>
<keyword evidence="9" id="KW-1185">Reference proteome</keyword>
<evidence type="ECO:0000256" key="2">
    <source>
        <dbReference type="ARBA" id="ARBA00022980"/>
    </source>
</evidence>
<protein>
    <recommendedName>
        <fullName evidence="4 5">Small ribosomal subunit protein bS18</fullName>
    </recommendedName>
</protein>
<dbReference type="PANTHER" id="PTHR13479">
    <property type="entry name" value="30S RIBOSOMAL PROTEIN S18"/>
    <property type="match status" value="1"/>
</dbReference>
<dbReference type="SUPFAM" id="SSF46911">
    <property type="entry name" value="Ribosomal protein S18"/>
    <property type="match status" value="1"/>
</dbReference>
<dbReference type="GO" id="GO:0006412">
    <property type="term" value="P:translation"/>
    <property type="evidence" value="ECO:0007669"/>
    <property type="project" value="UniProtKB-UniRule"/>
</dbReference>
<dbReference type="GO" id="GO:0022627">
    <property type="term" value="C:cytosolic small ribosomal subunit"/>
    <property type="evidence" value="ECO:0007669"/>
    <property type="project" value="TreeGrafter"/>
</dbReference>
<comment type="function">
    <text evidence="5">Binds as a heterodimer with protein bS6 to the central domain of the 16S rRNA, where it helps stabilize the platform of the 30S subunit.</text>
</comment>
<keyword evidence="5" id="KW-0699">rRNA-binding</keyword>
<sequence>MSTQQVSSSSKWGAKKSSSSKSKRRDVSRGVTFRRHKFCRFTSEGIKEIDYKDIDLLSAFVTETGKIIPARLTGTSAFYQRQLTTAIKRARFLALLPYTDAHK</sequence>
<dbReference type="Proteomes" id="UP000198651">
    <property type="component" value="Chromosome I"/>
</dbReference>